<dbReference type="AlphaFoldDB" id="A0A182UX80"/>
<keyword evidence="3" id="KW-1185">Reference proteome</keyword>
<proteinExistence type="predicted"/>
<sequence>MYGAGPSVTRRHVPVVVVEDEEELTIAGRRLGTTAAVAGGATGGAAGGGGVGGRASFCSVAGGGGGGVGVGGTVHGEVGATGDEAGRRRRRRTGRQWLRAPTTTAAADEKPRLMVVAGGGVVDGRFFGSETAVVKAERCVSVVRRETAGTAAGSAAVGRPGTGGEAVGGVCRVAASLVPLRTGKDGQRWGGRPLPARDANNKK</sequence>
<protein>
    <submittedName>
        <fullName evidence="2">Uncharacterized protein</fullName>
    </submittedName>
</protein>
<accession>A0A182UX80</accession>
<organism evidence="2 3">
    <name type="scientific">Anopheles merus</name>
    <name type="common">Mosquito</name>
    <dbReference type="NCBI Taxonomy" id="30066"/>
    <lineage>
        <taxon>Eukaryota</taxon>
        <taxon>Metazoa</taxon>
        <taxon>Ecdysozoa</taxon>
        <taxon>Arthropoda</taxon>
        <taxon>Hexapoda</taxon>
        <taxon>Insecta</taxon>
        <taxon>Pterygota</taxon>
        <taxon>Neoptera</taxon>
        <taxon>Endopterygota</taxon>
        <taxon>Diptera</taxon>
        <taxon>Nematocera</taxon>
        <taxon>Culicoidea</taxon>
        <taxon>Culicidae</taxon>
        <taxon>Anophelinae</taxon>
        <taxon>Anopheles</taxon>
    </lineage>
</organism>
<evidence type="ECO:0000256" key="1">
    <source>
        <dbReference type="SAM" id="MobiDB-lite"/>
    </source>
</evidence>
<evidence type="ECO:0000313" key="2">
    <source>
        <dbReference type="EnsemblMetazoa" id="AMEM005199-PA"/>
    </source>
</evidence>
<dbReference type="VEuPathDB" id="VectorBase:AMEM005199"/>
<dbReference type="EnsemblMetazoa" id="AMEM005199-RA">
    <property type="protein sequence ID" value="AMEM005199-PA"/>
    <property type="gene ID" value="AMEM005199"/>
</dbReference>
<evidence type="ECO:0000313" key="3">
    <source>
        <dbReference type="Proteomes" id="UP000075903"/>
    </source>
</evidence>
<reference evidence="2" key="1">
    <citation type="submission" date="2020-05" db="UniProtKB">
        <authorList>
            <consortium name="EnsemblMetazoa"/>
        </authorList>
    </citation>
    <scope>IDENTIFICATION</scope>
    <source>
        <strain evidence="2">MAF</strain>
    </source>
</reference>
<dbReference type="Proteomes" id="UP000075903">
    <property type="component" value="Unassembled WGS sequence"/>
</dbReference>
<feature type="region of interest" description="Disordered" evidence="1">
    <location>
        <begin position="182"/>
        <end position="203"/>
    </location>
</feature>
<name>A0A182UX80_ANOME</name>